<sequence length="61" mass="7328">MKFEVMAQELMRGFGSQHPRKTKLYDNLLKNRIPFSEYVEAWEEMANDLDFLFKLAREESV</sequence>
<comment type="caution">
    <text evidence="1">The sequence shown here is derived from an EMBL/GenBank/DDBJ whole genome shotgun (WGS) entry which is preliminary data.</text>
</comment>
<name>A0A0F9FN55_9ZZZZ</name>
<dbReference type="AlphaFoldDB" id="A0A0F9FN55"/>
<protein>
    <submittedName>
        <fullName evidence="1">Uncharacterized protein</fullName>
    </submittedName>
</protein>
<dbReference type="EMBL" id="LAZR01020727">
    <property type="protein sequence ID" value="KKL87844.1"/>
    <property type="molecule type" value="Genomic_DNA"/>
</dbReference>
<gene>
    <name evidence="1" type="ORF">LCGC14_1930670</name>
</gene>
<proteinExistence type="predicted"/>
<evidence type="ECO:0000313" key="1">
    <source>
        <dbReference type="EMBL" id="KKL87844.1"/>
    </source>
</evidence>
<reference evidence="1" key="1">
    <citation type="journal article" date="2015" name="Nature">
        <title>Complex archaea that bridge the gap between prokaryotes and eukaryotes.</title>
        <authorList>
            <person name="Spang A."/>
            <person name="Saw J.H."/>
            <person name="Jorgensen S.L."/>
            <person name="Zaremba-Niedzwiedzka K."/>
            <person name="Martijn J."/>
            <person name="Lind A.E."/>
            <person name="van Eijk R."/>
            <person name="Schleper C."/>
            <person name="Guy L."/>
            <person name="Ettema T.J."/>
        </authorList>
    </citation>
    <scope>NUCLEOTIDE SEQUENCE</scope>
</reference>
<accession>A0A0F9FN55</accession>
<organism evidence="1">
    <name type="scientific">marine sediment metagenome</name>
    <dbReference type="NCBI Taxonomy" id="412755"/>
    <lineage>
        <taxon>unclassified sequences</taxon>
        <taxon>metagenomes</taxon>
        <taxon>ecological metagenomes</taxon>
    </lineage>
</organism>